<name>A0A2T3KWX6_PHOLD</name>
<gene>
    <name evidence="2" type="ORF">C0W93_07555</name>
</gene>
<dbReference type="EMBL" id="PYNS01000005">
    <property type="protein sequence ID" value="PSV11895.1"/>
    <property type="molecule type" value="Genomic_DNA"/>
</dbReference>
<dbReference type="RefSeq" id="WP_060988789.1">
    <property type="nucleotide sequence ID" value="NZ_CP131574.1"/>
</dbReference>
<sequence>MFTFFLCLSFIGLASALVFVGEDTYDIDSIVGKVTETTSKYETGERKLFLKVVSEDDDSEINLSVEPSMFCPIGSDILIFKKECKLFGPTEYEFISCGC</sequence>
<evidence type="ECO:0000313" key="3">
    <source>
        <dbReference type="Proteomes" id="UP000240530"/>
    </source>
</evidence>
<accession>A0A2T3KWX6</accession>
<evidence type="ECO:0000313" key="2">
    <source>
        <dbReference type="EMBL" id="PSV11895.1"/>
    </source>
</evidence>
<reference evidence="2 3" key="1">
    <citation type="submission" date="2018-03" db="EMBL/GenBank/DDBJ databases">
        <title>Whole genome sequencing of Histamine producing bacteria.</title>
        <authorList>
            <person name="Butler K."/>
        </authorList>
    </citation>
    <scope>NUCLEOTIDE SEQUENCE [LARGE SCALE GENOMIC DNA]</scope>
    <source>
        <strain evidence="2 3">Res.4.1</strain>
    </source>
</reference>
<dbReference type="Proteomes" id="UP000240530">
    <property type="component" value="Unassembled WGS sequence"/>
</dbReference>
<organism evidence="2 3">
    <name type="scientific">Photobacterium leiognathi subsp. mandapamensis</name>
    <name type="common">Photobacterium mandapamensis</name>
    <dbReference type="NCBI Taxonomy" id="48408"/>
    <lineage>
        <taxon>Bacteria</taxon>
        <taxon>Pseudomonadati</taxon>
        <taxon>Pseudomonadota</taxon>
        <taxon>Gammaproteobacteria</taxon>
        <taxon>Vibrionales</taxon>
        <taxon>Vibrionaceae</taxon>
        <taxon>Photobacterium</taxon>
    </lineage>
</organism>
<protein>
    <submittedName>
        <fullName evidence="2">Uncharacterized protein</fullName>
    </submittedName>
</protein>
<keyword evidence="1" id="KW-0732">Signal</keyword>
<proteinExistence type="predicted"/>
<feature type="signal peptide" evidence="1">
    <location>
        <begin position="1"/>
        <end position="20"/>
    </location>
</feature>
<dbReference type="AlphaFoldDB" id="A0A2T3KWX6"/>
<evidence type="ECO:0000256" key="1">
    <source>
        <dbReference type="SAM" id="SignalP"/>
    </source>
</evidence>
<feature type="chain" id="PRO_5015636844" evidence="1">
    <location>
        <begin position="21"/>
        <end position="99"/>
    </location>
</feature>
<comment type="caution">
    <text evidence="2">The sequence shown here is derived from an EMBL/GenBank/DDBJ whole genome shotgun (WGS) entry which is preliminary data.</text>
</comment>